<proteinExistence type="predicted"/>
<comment type="caution">
    <text evidence="1">The sequence shown here is derived from an EMBL/GenBank/DDBJ whole genome shotgun (WGS) entry which is preliminary data.</text>
</comment>
<accession>A0A800MRR7</accession>
<dbReference type="EMBL" id="VDEM01000126">
    <property type="protein sequence ID" value="KAF0821298.1"/>
    <property type="molecule type" value="Genomic_DNA"/>
</dbReference>
<dbReference type="Proteomes" id="UP000465778">
    <property type="component" value="Unassembled WGS sequence"/>
</dbReference>
<dbReference type="AlphaFoldDB" id="A0A800MRR7"/>
<gene>
    <name evidence="1" type="ORF">KIS1582_4993</name>
</gene>
<protein>
    <submittedName>
        <fullName evidence="1">Uncharacterized protein</fullName>
    </submittedName>
</protein>
<evidence type="ECO:0000313" key="1">
    <source>
        <dbReference type="EMBL" id="KAF0821298.1"/>
    </source>
</evidence>
<reference evidence="1 2" key="1">
    <citation type="journal article" date="2020" name="G3 (Bethesda)">
        <title>Whole Genome Sequencing and Comparative Genomics of Two Nematicidal Bacillus Strains Reveals a Wide Range of Possible Virulence Factors.</title>
        <authorList>
            <person name="Susic N."/>
            <person name="Janezic S."/>
            <person name="Rupnik M."/>
            <person name="Geric Stare B."/>
        </authorList>
    </citation>
    <scope>NUCLEOTIDE SEQUENCE [LARGE SCALE GENOMIC DNA]</scope>
    <source>
        <strain evidence="1 2">I-1582</strain>
    </source>
</reference>
<name>A0A800MRR7_CYTFI</name>
<organism evidence="1 2">
    <name type="scientific">Cytobacillus firmus</name>
    <name type="common">Bacillus firmus</name>
    <dbReference type="NCBI Taxonomy" id="1399"/>
    <lineage>
        <taxon>Bacteria</taxon>
        <taxon>Bacillati</taxon>
        <taxon>Bacillota</taxon>
        <taxon>Bacilli</taxon>
        <taxon>Bacillales</taxon>
        <taxon>Bacillaceae</taxon>
        <taxon>Cytobacillus</taxon>
    </lineage>
</organism>
<evidence type="ECO:0000313" key="2">
    <source>
        <dbReference type="Proteomes" id="UP000465778"/>
    </source>
</evidence>
<sequence length="52" mass="5650">MGFVTLIPRANHAEKGVCSIINSTKKVLNASRSTHPIVLSTIIPSFLYVPIN</sequence>